<accession>A0A8T0FLW2</accession>
<proteinExistence type="predicted"/>
<reference evidence="1" key="1">
    <citation type="journal article" date="2020" name="bioRxiv">
        <title>Chromosome-level reference genome of the European wasp spider Argiope bruennichi: a resource for studies on range expansion and evolutionary adaptation.</title>
        <authorList>
            <person name="Sheffer M.M."/>
            <person name="Hoppe A."/>
            <person name="Krehenwinkel H."/>
            <person name="Uhl G."/>
            <person name="Kuss A.W."/>
            <person name="Jensen L."/>
            <person name="Jensen C."/>
            <person name="Gillespie R.G."/>
            <person name="Hoff K.J."/>
            <person name="Prost S."/>
        </authorList>
    </citation>
    <scope>NUCLEOTIDE SEQUENCE</scope>
</reference>
<organism evidence="1 2">
    <name type="scientific">Argiope bruennichi</name>
    <name type="common">Wasp spider</name>
    <name type="synonym">Aranea bruennichi</name>
    <dbReference type="NCBI Taxonomy" id="94029"/>
    <lineage>
        <taxon>Eukaryota</taxon>
        <taxon>Metazoa</taxon>
        <taxon>Ecdysozoa</taxon>
        <taxon>Arthropoda</taxon>
        <taxon>Chelicerata</taxon>
        <taxon>Arachnida</taxon>
        <taxon>Araneae</taxon>
        <taxon>Araneomorphae</taxon>
        <taxon>Entelegynae</taxon>
        <taxon>Araneoidea</taxon>
        <taxon>Araneidae</taxon>
        <taxon>Argiope</taxon>
    </lineage>
</organism>
<name>A0A8T0FLW2_ARGBR</name>
<dbReference type="AlphaFoldDB" id="A0A8T0FLW2"/>
<keyword evidence="2" id="KW-1185">Reference proteome</keyword>
<evidence type="ECO:0000313" key="1">
    <source>
        <dbReference type="EMBL" id="KAF8791375.1"/>
    </source>
</evidence>
<dbReference type="Proteomes" id="UP000807504">
    <property type="component" value="Unassembled WGS sequence"/>
</dbReference>
<protein>
    <submittedName>
        <fullName evidence="1">Nucleic-acid-binding protein transposon like protein</fullName>
    </submittedName>
</protein>
<comment type="caution">
    <text evidence="1">The sequence shown here is derived from an EMBL/GenBank/DDBJ whole genome shotgun (WGS) entry which is preliminary data.</text>
</comment>
<reference evidence="1" key="2">
    <citation type="submission" date="2020-06" db="EMBL/GenBank/DDBJ databases">
        <authorList>
            <person name="Sheffer M."/>
        </authorList>
    </citation>
    <scope>NUCLEOTIDE SEQUENCE</scope>
</reference>
<sequence>MASSNMDNTNTASDITNAGTLTTSAAEVSANPNNSDFGSFKINLNAFFNEIEYKFIMDKVKSILEFLHAIPNETFDTISEIALISSEALILSTSRVDHLTAQLVSHGSNLAENAPAQLGLNPELCHPVRHRKTEILMPLFLVTLPKNETGKAIFNLTTIRYLNVTLETLRRKQTPVQYYNCQEFIHHSSLCTRNPRCLKCGVSYSTNSCTKPKDTQAKFCLCGGPHPADYSECPKNPAMRKSFQATPKDGWNNATALITYPHSSSGIHPLPNECSII</sequence>
<gene>
    <name evidence="1" type="ORF">HNY73_006255</name>
</gene>
<evidence type="ECO:0000313" key="2">
    <source>
        <dbReference type="Proteomes" id="UP000807504"/>
    </source>
</evidence>
<dbReference type="EMBL" id="JABXBU010000011">
    <property type="protein sequence ID" value="KAF8791375.1"/>
    <property type="molecule type" value="Genomic_DNA"/>
</dbReference>